<dbReference type="Proteomes" id="UP000316759">
    <property type="component" value="Unassembled WGS sequence"/>
</dbReference>
<feature type="domain" description="CUB" evidence="3">
    <location>
        <begin position="86"/>
        <end position="199"/>
    </location>
</feature>
<proteinExistence type="predicted"/>
<dbReference type="OrthoDB" id="10009301at2759"/>
<dbReference type="Gene3D" id="2.60.120.290">
    <property type="entry name" value="Spermadhesin, CUB domain"/>
    <property type="match status" value="1"/>
</dbReference>
<dbReference type="InterPro" id="IPR035914">
    <property type="entry name" value="Sperma_CUB_dom_sf"/>
</dbReference>
<dbReference type="SUPFAM" id="SSF49854">
    <property type="entry name" value="Spermadhesin, CUB domain"/>
    <property type="match status" value="1"/>
</dbReference>
<dbReference type="PROSITE" id="PS01180">
    <property type="entry name" value="CUB"/>
    <property type="match status" value="1"/>
</dbReference>
<evidence type="ECO:0000259" key="3">
    <source>
        <dbReference type="PROSITE" id="PS01180"/>
    </source>
</evidence>
<dbReference type="EMBL" id="SUNJ01004989">
    <property type="protein sequence ID" value="TPP63996.1"/>
    <property type="molecule type" value="Genomic_DNA"/>
</dbReference>
<reference evidence="4 5" key="1">
    <citation type="submission" date="2019-04" db="EMBL/GenBank/DDBJ databases">
        <title>Annotation for the trematode Fasciola gigantica.</title>
        <authorList>
            <person name="Choi Y.-J."/>
        </authorList>
    </citation>
    <scope>NUCLEOTIDE SEQUENCE [LARGE SCALE GENOMIC DNA]</scope>
    <source>
        <strain evidence="4">Uganda_cow_1</strain>
    </source>
</reference>
<name>A0A504YUN2_FASGI</name>
<dbReference type="InterPro" id="IPR000859">
    <property type="entry name" value="CUB_dom"/>
</dbReference>
<dbReference type="Pfam" id="PF00431">
    <property type="entry name" value="CUB"/>
    <property type="match status" value="1"/>
</dbReference>
<evidence type="ECO:0000313" key="5">
    <source>
        <dbReference type="Proteomes" id="UP000316759"/>
    </source>
</evidence>
<comment type="caution">
    <text evidence="4">The sequence shown here is derived from an EMBL/GenBank/DDBJ whole genome shotgun (WGS) entry which is preliminary data.</text>
</comment>
<sequence>MTLQIPTIAIGDEGNCQADYIAVGDTIDELPKNRYIACGFNATRWTFVSRTNHMVAKLWMGGKGLNTKMSIAIQKFDLKMWNRDVCGNGLLRVEMTPKNFRLPVYEYKFKEPTICHFKLFGTTGTPLGFHFLSMRLGKTTNCSTDYISIWEDGSEEKFVYCGEKPPGKNFTTYKNIFHIIVHIQTDLDQSFVRGIYYQETKDIDLTTVFEAESKKK</sequence>
<accession>A0A504YUN2</accession>
<comment type="caution">
    <text evidence="2">Lacks conserved residue(s) required for the propagation of feature annotation.</text>
</comment>
<dbReference type="AlphaFoldDB" id="A0A504YUN2"/>
<gene>
    <name evidence="4" type="ORF">FGIG_03243</name>
</gene>
<evidence type="ECO:0000256" key="1">
    <source>
        <dbReference type="ARBA" id="ARBA00023157"/>
    </source>
</evidence>
<organism evidence="4 5">
    <name type="scientific">Fasciola gigantica</name>
    <name type="common">Giant liver fluke</name>
    <dbReference type="NCBI Taxonomy" id="46835"/>
    <lineage>
        <taxon>Eukaryota</taxon>
        <taxon>Metazoa</taxon>
        <taxon>Spiralia</taxon>
        <taxon>Lophotrochozoa</taxon>
        <taxon>Platyhelminthes</taxon>
        <taxon>Trematoda</taxon>
        <taxon>Digenea</taxon>
        <taxon>Plagiorchiida</taxon>
        <taxon>Echinostomata</taxon>
        <taxon>Echinostomatoidea</taxon>
        <taxon>Fasciolidae</taxon>
        <taxon>Fasciola</taxon>
    </lineage>
</organism>
<evidence type="ECO:0000313" key="4">
    <source>
        <dbReference type="EMBL" id="TPP63996.1"/>
    </source>
</evidence>
<protein>
    <recommendedName>
        <fullName evidence="3">CUB domain-containing protein</fullName>
    </recommendedName>
</protein>
<evidence type="ECO:0000256" key="2">
    <source>
        <dbReference type="PROSITE-ProRule" id="PRU00059"/>
    </source>
</evidence>
<keyword evidence="1" id="KW-1015">Disulfide bond</keyword>
<keyword evidence="5" id="KW-1185">Reference proteome</keyword>